<keyword evidence="3" id="KW-1185">Reference proteome</keyword>
<organism evidence="2 3">
    <name type="scientific">Enterospora canceri</name>
    <dbReference type="NCBI Taxonomy" id="1081671"/>
    <lineage>
        <taxon>Eukaryota</taxon>
        <taxon>Fungi</taxon>
        <taxon>Fungi incertae sedis</taxon>
        <taxon>Microsporidia</taxon>
        <taxon>Enterocytozoonidae</taxon>
        <taxon>Enterospora</taxon>
    </lineage>
</organism>
<protein>
    <submittedName>
        <fullName evidence="2">Uncharacterized protein</fullName>
    </submittedName>
</protein>
<sequence>MGTRRPETGVFRGSRVRASTAPPKRATPQQQTPTLRPMQLPASHVSRTGSGTRDAARTAALYGRPCYQHPFALRVASRVTAP</sequence>
<comment type="caution">
    <text evidence="2">The sequence shown here is derived from an EMBL/GenBank/DDBJ whole genome shotgun (WGS) entry which is preliminary data.</text>
</comment>
<gene>
    <name evidence="2" type="ORF">ECANGB1_818</name>
</gene>
<feature type="region of interest" description="Disordered" evidence="1">
    <location>
        <begin position="1"/>
        <end position="54"/>
    </location>
</feature>
<proteinExistence type="predicted"/>
<accession>A0A1Y1S478</accession>
<evidence type="ECO:0000313" key="3">
    <source>
        <dbReference type="Proteomes" id="UP000192639"/>
    </source>
</evidence>
<evidence type="ECO:0000313" key="2">
    <source>
        <dbReference type="EMBL" id="ORD93172.1"/>
    </source>
</evidence>
<evidence type="ECO:0000256" key="1">
    <source>
        <dbReference type="SAM" id="MobiDB-lite"/>
    </source>
</evidence>
<dbReference type="Proteomes" id="UP000192639">
    <property type="component" value="Unassembled WGS sequence"/>
</dbReference>
<dbReference type="EMBL" id="LWDP01000162">
    <property type="protein sequence ID" value="ORD93172.1"/>
    <property type="molecule type" value="Genomic_DNA"/>
</dbReference>
<dbReference type="VEuPathDB" id="MicrosporidiaDB:ECANGB1_818"/>
<name>A0A1Y1S478_9MICR</name>
<reference evidence="2 3" key="1">
    <citation type="journal article" date="2017" name="Environ. Microbiol.">
        <title>Decay of the glycolytic pathway and adaptation to intranuclear parasitism within Enterocytozoonidae microsporidia.</title>
        <authorList>
            <person name="Wiredu Boakye D."/>
            <person name="Jaroenlak P."/>
            <person name="Prachumwat A."/>
            <person name="Williams T.A."/>
            <person name="Bateman K.S."/>
            <person name="Itsathitphaisarn O."/>
            <person name="Sritunyalucksana K."/>
            <person name="Paszkiewicz K.H."/>
            <person name="Moore K.A."/>
            <person name="Stentiford G.D."/>
            <person name="Williams B.A."/>
        </authorList>
    </citation>
    <scope>NUCLEOTIDE SEQUENCE [LARGE SCALE GENOMIC DNA]</scope>
    <source>
        <strain evidence="2 3">GB1</strain>
    </source>
</reference>
<dbReference type="AlphaFoldDB" id="A0A1Y1S478"/>